<name>A0A3G8JIX4_9ACTN</name>
<gene>
    <name evidence="6" type="primary">yfiY_2</name>
    <name evidence="6" type="ORF">D7316_01633</name>
</gene>
<dbReference type="Gene3D" id="3.40.50.1980">
    <property type="entry name" value="Nitrogenase molybdenum iron protein domain"/>
    <property type="match status" value="2"/>
</dbReference>
<evidence type="ECO:0000313" key="6">
    <source>
        <dbReference type="EMBL" id="AZG45041.1"/>
    </source>
</evidence>
<dbReference type="GO" id="GO:1901678">
    <property type="term" value="P:iron coordination entity transport"/>
    <property type="evidence" value="ECO:0007669"/>
    <property type="project" value="UniProtKB-ARBA"/>
</dbReference>
<evidence type="ECO:0000313" key="7">
    <source>
        <dbReference type="Proteomes" id="UP000271469"/>
    </source>
</evidence>
<reference evidence="6 7" key="1">
    <citation type="submission" date="2018-11" db="EMBL/GenBank/DDBJ databases">
        <title>Gordonia insulae sp. nov., isolated from an island soil.</title>
        <authorList>
            <person name="Kim Y.S."/>
            <person name="Kim S.B."/>
        </authorList>
    </citation>
    <scope>NUCLEOTIDE SEQUENCE [LARGE SCALE GENOMIC DNA]</scope>
    <source>
        <strain evidence="6 7">MMS17-SY073</strain>
    </source>
</reference>
<protein>
    <submittedName>
        <fullName evidence="6">Putative siderophore-binding lipoprotein YfiY</fullName>
    </submittedName>
</protein>
<sequence length="329" mass="34290">MASGVAVAALVATGCSSGASDSADSSATTRTFAAANGSFEIPAQPQRIVALSRVIPSLFIADAPVIGATSGYDTSTIVDEDAITRYQDVATLSTGTAKTNAGGGTQLSYEQIAALKPDLIISGFPQKAYKSGISDEQLQAIAPTLSLGPSTPTEWREVGEKAADAAGKTDEFDRQKAEYEKLAADLKKKYQGTVAGKKFAALSVFNSTQADSYQREYDDSFTTNIANDIGISFPGGTPKKTSEIVSIERLSDLADADVIVYQVNPDGSLKYPRMQAVFDSEAWKNLPAVRAGNVVPVAYASSETYAGAIKSLGSLSAALDKLPAASNGN</sequence>
<dbReference type="KEGG" id="gom:D7316_01633"/>
<evidence type="ECO:0000256" key="1">
    <source>
        <dbReference type="ARBA" id="ARBA00004196"/>
    </source>
</evidence>
<keyword evidence="4" id="KW-0732">Signal</keyword>
<proteinExistence type="inferred from homology"/>
<dbReference type="AlphaFoldDB" id="A0A3G8JIX4"/>
<dbReference type="Pfam" id="PF01497">
    <property type="entry name" value="Peripla_BP_2"/>
    <property type="match status" value="1"/>
</dbReference>
<dbReference type="GO" id="GO:0030288">
    <property type="term" value="C:outer membrane-bounded periplasmic space"/>
    <property type="evidence" value="ECO:0007669"/>
    <property type="project" value="TreeGrafter"/>
</dbReference>
<accession>A0A3G8JIX4</accession>
<dbReference type="InterPro" id="IPR002491">
    <property type="entry name" value="ABC_transptr_periplasmic_BD"/>
</dbReference>
<evidence type="ECO:0000259" key="5">
    <source>
        <dbReference type="PROSITE" id="PS50983"/>
    </source>
</evidence>
<organism evidence="6 7">
    <name type="scientific">Gordonia insulae</name>
    <dbReference type="NCBI Taxonomy" id="2420509"/>
    <lineage>
        <taxon>Bacteria</taxon>
        <taxon>Bacillati</taxon>
        <taxon>Actinomycetota</taxon>
        <taxon>Actinomycetes</taxon>
        <taxon>Mycobacteriales</taxon>
        <taxon>Gordoniaceae</taxon>
        <taxon>Gordonia</taxon>
    </lineage>
</organism>
<dbReference type="PANTHER" id="PTHR30532">
    <property type="entry name" value="IRON III DICITRATE-BINDING PERIPLASMIC PROTEIN"/>
    <property type="match status" value="1"/>
</dbReference>
<dbReference type="InterPro" id="IPR051313">
    <property type="entry name" value="Bact_iron-sidero_bind"/>
</dbReference>
<comment type="similarity">
    <text evidence="2">Belongs to the bacterial solute-binding protein 8 family.</text>
</comment>
<keyword evidence="6" id="KW-0449">Lipoprotein</keyword>
<comment type="subcellular location">
    <subcellularLocation>
        <location evidence="1">Cell envelope</location>
    </subcellularLocation>
</comment>
<keyword evidence="7" id="KW-1185">Reference proteome</keyword>
<keyword evidence="3" id="KW-0813">Transport</keyword>
<dbReference type="EMBL" id="CP033972">
    <property type="protein sequence ID" value="AZG45041.1"/>
    <property type="molecule type" value="Genomic_DNA"/>
</dbReference>
<dbReference type="SUPFAM" id="SSF53807">
    <property type="entry name" value="Helical backbone' metal receptor"/>
    <property type="match status" value="1"/>
</dbReference>
<dbReference type="Proteomes" id="UP000271469">
    <property type="component" value="Chromosome"/>
</dbReference>
<evidence type="ECO:0000256" key="2">
    <source>
        <dbReference type="ARBA" id="ARBA00008814"/>
    </source>
</evidence>
<dbReference type="PROSITE" id="PS50983">
    <property type="entry name" value="FE_B12_PBP"/>
    <property type="match status" value="1"/>
</dbReference>
<feature type="domain" description="Fe/B12 periplasmic-binding" evidence="5">
    <location>
        <begin position="47"/>
        <end position="329"/>
    </location>
</feature>
<dbReference type="PANTHER" id="PTHR30532:SF25">
    <property type="entry name" value="IRON(III) DICITRATE-BINDING PERIPLASMIC PROTEIN"/>
    <property type="match status" value="1"/>
</dbReference>
<evidence type="ECO:0000256" key="4">
    <source>
        <dbReference type="ARBA" id="ARBA00022729"/>
    </source>
</evidence>
<evidence type="ECO:0000256" key="3">
    <source>
        <dbReference type="ARBA" id="ARBA00022448"/>
    </source>
</evidence>